<dbReference type="GO" id="GO:0016787">
    <property type="term" value="F:hydrolase activity"/>
    <property type="evidence" value="ECO:0007669"/>
    <property type="project" value="UniProtKB-KW"/>
</dbReference>
<organism evidence="3 4">
    <name type="scientific">Phialocephala subalpina</name>
    <dbReference type="NCBI Taxonomy" id="576137"/>
    <lineage>
        <taxon>Eukaryota</taxon>
        <taxon>Fungi</taxon>
        <taxon>Dikarya</taxon>
        <taxon>Ascomycota</taxon>
        <taxon>Pezizomycotina</taxon>
        <taxon>Leotiomycetes</taxon>
        <taxon>Helotiales</taxon>
        <taxon>Mollisiaceae</taxon>
        <taxon>Phialocephala</taxon>
        <taxon>Phialocephala fortinii species complex</taxon>
    </lineage>
</organism>
<dbReference type="InterPro" id="IPR029058">
    <property type="entry name" value="AB_hydrolase_fold"/>
</dbReference>
<dbReference type="PANTHER" id="PTHR48081:SF33">
    <property type="entry name" value="KYNURENINE FORMAMIDASE"/>
    <property type="match status" value="1"/>
</dbReference>
<keyword evidence="1" id="KW-0378">Hydrolase</keyword>
<keyword evidence="4" id="KW-1185">Reference proteome</keyword>
<dbReference type="Gene3D" id="3.40.50.1820">
    <property type="entry name" value="alpha/beta hydrolase"/>
    <property type="match status" value="1"/>
</dbReference>
<evidence type="ECO:0000259" key="2">
    <source>
        <dbReference type="Pfam" id="PF00135"/>
    </source>
</evidence>
<protein>
    <recommendedName>
        <fullName evidence="2">Carboxylesterase type B domain-containing protein</fullName>
    </recommendedName>
</protein>
<dbReference type="OrthoDB" id="433474at2759"/>
<dbReference type="InterPro" id="IPR050300">
    <property type="entry name" value="GDXG_lipolytic_enzyme"/>
</dbReference>
<gene>
    <name evidence="3" type="ORF">PAC_08546</name>
</gene>
<dbReference type="Pfam" id="PF00135">
    <property type="entry name" value="COesterase"/>
    <property type="match status" value="1"/>
</dbReference>
<dbReference type="InterPro" id="IPR002018">
    <property type="entry name" value="CarbesteraseB"/>
</dbReference>
<proteinExistence type="predicted"/>
<dbReference type="PANTHER" id="PTHR48081">
    <property type="entry name" value="AB HYDROLASE SUPERFAMILY PROTEIN C4A8.06C"/>
    <property type="match status" value="1"/>
</dbReference>
<dbReference type="EMBL" id="FJOG01000012">
    <property type="protein sequence ID" value="CZR58654.1"/>
    <property type="molecule type" value="Genomic_DNA"/>
</dbReference>
<dbReference type="SUPFAM" id="SSF53474">
    <property type="entry name" value="alpha/beta-Hydrolases"/>
    <property type="match status" value="1"/>
</dbReference>
<evidence type="ECO:0000313" key="3">
    <source>
        <dbReference type="EMBL" id="CZR58654.1"/>
    </source>
</evidence>
<feature type="domain" description="Carboxylesterase type B" evidence="2">
    <location>
        <begin position="58"/>
        <end position="206"/>
    </location>
</feature>
<sequence length="316" mass="34534">MEEVAAAIARHGNVWSLKTNKDMESLYEPLHALRAEDFKKSVKVEKSLKYGPSDRHRIDLYYPTTASTSLLPVVVFFHGGGFIAGDNDITASMHGHIGRPSLSSPQSNALISTGNYFASNGCICALATYRVIPEAKYPSGAEDVSLALKWVKESVETQGGNPSEITAVGQSAGAAHVASAIFTGKLKSMEVTLHGAILLSAPLLYDLRQERRKKNMIAYHGTDSEEEILAKTGVATFRTANTEDVSSSNILLMLGEFDPNEIVDGNLMFVEEYRKKFRKLPCLEVIKGHNHISYFLGIGLEGDKLGKRILNFIASK</sequence>
<evidence type="ECO:0000256" key="1">
    <source>
        <dbReference type="ARBA" id="ARBA00022801"/>
    </source>
</evidence>
<accession>A0A1L7X0U7</accession>
<dbReference type="STRING" id="576137.A0A1L7X0U7"/>
<name>A0A1L7X0U7_9HELO</name>
<dbReference type="AlphaFoldDB" id="A0A1L7X0U7"/>
<evidence type="ECO:0000313" key="4">
    <source>
        <dbReference type="Proteomes" id="UP000184330"/>
    </source>
</evidence>
<dbReference type="Proteomes" id="UP000184330">
    <property type="component" value="Unassembled WGS sequence"/>
</dbReference>
<reference evidence="3 4" key="1">
    <citation type="submission" date="2016-03" db="EMBL/GenBank/DDBJ databases">
        <authorList>
            <person name="Ploux O."/>
        </authorList>
    </citation>
    <scope>NUCLEOTIDE SEQUENCE [LARGE SCALE GENOMIC DNA]</scope>
    <source>
        <strain evidence="3 4">UAMH 11012</strain>
    </source>
</reference>